<keyword evidence="6" id="KW-0378">Hydrolase</keyword>
<evidence type="ECO:0000313" key="15">
    <source>
        <dbReference type="Proteomes" id="UP001497392"/>
    </source>
</evidence>
<feature type="transmembrane region" description="Helical" evidence="12">
    <location>
        <begin position="461"/>
        <end position="482"/>
    </location>
</feature>
<dbReference type="InterPro" id="IPR004387">
    <property type="entry name" value="Pept_M50_Zn"/>
</dbReference>
<evidence type="ECO:0000256" key="11">
    <source>
        <dbReference type="SAM" id="MobiDB-lite"/>
    </source>
</evidence>
<evidence type="ECO:0000256" key="3">
    <source>
        <dbReference type="ARBA" id="ARBA00009989"/>
    </source>
</evidence>
<proteinExistence type="inferred from homology"/>
<dbReference type="CDD" id="cd06163">
    <property type="entry name" value="S2P-M50_PDZ_RseP-like"/>
    <property type="match status" value="1"/>
</dbReference>
<keyword evidence="8 12" id="KW-1133">Transmembrane helix</keyword>
<dbReference type="InterPro" id="IPR001478">
    <property type="entry name" value="PDZ"/>
</dbReference>
<dbReference type="SMART" id="SM00228">
    <property type="entry name" value="PDZ"/>
    <property type="match status" value="1"/>
</dbReference>
<keyword evidence="10 12" id="KW-0472">Membrane</keyword>
<evidence type="ECO:0000313" key="14">
    <source>
        <dbReference type="EMBL" id="CAL5226212.1"/>
    </source>
</evidence>
<dbReference type="Gene3D" id="2.30.42.10">
    <property type="match status" value="1"/>
</dbReference>
<dbReference type="InterPro" id="IPR036034">
    <property type="entry name" value="PDZ_sf"/>
</dbReference>
<evidence type="ECO:0000256" key="10">
    <source>
        <dbReference type="ARBA" id="ARBA00023136"/>
    </source>
</evidence>
<evidence type="ECO:0000256" key="12">
    <source>
        <dbReference type="SAM" id="Phobius"/>
    </source>
</evidence>
<gene>
    <name evidence="14" type="primary">g9051</name>
    <name evidence="14" type="ORF">VP750_LOCUS8118</name>
</gene>
<name>A0ABP1G1X1_9CHLO</name>
<dbReference type="CDD" id="cd23081">
    <property type="entry name" value="cpPDZ_EcRseP-like"/>
    <property type="match status" value="1"/>
</dbReference>
<dbReference type="InterPro" id="IPR008915">
    <property type="entry name" value="Peptidase_M50"/>
</dbReference>
<dbReference type="NCBIfam" id="TIGR00054">
    <property type="entry name" value="RIP metalloprotease RseP"/>
    <property type="match status" value="2"/>
</dbReference>
<comment type="similarity">
    <text evidence="3">Belongs to the peptidase M50A family.</text>
</comment>
<dbReference type="PANTHER" id="PTHR42837">
    <property type="entry name" value="REGULATOR OF SIGMA-E PROTEASE RSEP"/>
    <property type="match status" value="1"/>
</dbReference>
<keyword evidence="5 12" id="KW-0812">Transmembrane</keyword>
<organism evidence="14 15">
    <name type="scientific">Coccomyxa viridis</name>
    <dbReference type="NCBI Taxonomy" id="1274662"/>
    <lineage>
        <taxon>Eukaryota</taxon>
        <taxon>Viridiplantae</taxon>
        <taxon>Chlorophyta</taxon>
        <taxon>core chlorophytes</taxon>
        <taxon>Trebouxiophyceae</taxon>
        <taxon>Trebouxiophyceae incertae sedis</taxon>
        <taxon>Coccomyxaceae</taxon>
        <taxon>Coccomyxa</taxon>
    </lineage>
</organism>
<evidence type="ECO:0000256" key="9">
    <source>
        <dbReference type="ARBA" id="ARBA00023049"/>
    </source>
</evidence>
<protein>
    <submittedName>
        <fullName evidence="14">G9051 protein</fullName>
    </submittedName>
</protein>
<comment type="cofactor">
    <cofactor evidence="1">
        <name>Zn(2+)</name>
        <dbReference type="ChEBI" id="CHEBI:29105"/>
    </cofactor>
</comment>
<dbReference type="PANTHER" id="PTHR42837:SF2">
    <property type="entry name" value="MEMBRANE METALLOPROTEASE ARASP2, CHLOROPLASTIC-RELATED"/>
    <property type="match status" value="1"/>
</dbReference>
<evidence type="ECO:0000256" key="2">
    <source>
        <dbReference type="ARBA" id="ARBA00004141"/>
    </source>
</evidence>
<dbReference type="EMBL" id="CAXHTA020000016">
    <property type="protein sequence ID" value="CAL5226212.1"/>
    <property type="molecule type" value="Genomic_DNA"/>
</dbReference>
<dbReference type="Pfam" id="PF02163">
    <property type="entry name" value="Peptidase_M50"/>
    <property type="match status" value="1"/>
</dbReference>
<evidence type="ECO:0000256" key="1">
    <source>
        <dbReference type="ARBA" id="ARBA00001947"/>
    </source>
</evidence>
<feature type="domain" description="PDZ" evidence="13">
    <location>
        <begin position="238"/>
        <end position="319"/>
    </location>
</feature>
<feature type="region of interest" description="Disordered" evidence="11">
    <location>
        <begin position="54"/>
        <end position="90"/>
    </location>
</feature>
<evidence type="ECO:0000259" key="13">
    <source>
        <dbReference type="SMART" id="SM00228"/>
    </source>
</evidence>
<evidence type="ECO:0000256" key="7">
    <source>
        <dbReference type="ARBA" id="ARBA00022833"/>
    </source>
</evidence>
<keyword evidence="9" id="KW-0482">Metalloprotease</keyword>
<comment type="caution">
    <text evidence="14">The sequence shown here is derived from an EMBL/GenBank/DDBJ whole genome shotgun (WGS) entry which is preliminary data.</text>
</comment>
<reference evidence="14 15" key="1">
    <citation type="submission" date="2024-06" db="EMBL/GenBank/DDBJ databases">
        <authorList>
            <person name="Kraege A."/>
            <person name="Thomma B."/>
        </authorList>
    </citation>
    <scope>NUCLEOTIDE SEQUENCE [LARGE SCALE GENOMIC DNA]</scope>
</reference>
<evidence type="ECO:0000256" key="8">
    <source>
        <dbReference type="ARBA" id="ARBA00022989"/>
    </source>
</evidence>
<dbReference type="SUPFAM" id="SSF50156">
    <property type="entry name" value="PDZ domain-like"/>
    <property type="match status" value="1"/>
</dbReference>
<evidence type="ECO:0000256" key="4">
    <source>
        <dbReference type="ARBA" id="ARBA00022670"/>
    </source>
</evidence>
<keyword evidence="15" id="KW-1185">Reference proteome</keyword>
<dbReference type="Proteomes" id="UP001497392">
    <property type="component" value="Unassembled WGS sequence"/>
</dbReference>
<accession>A0ABP1G1X1</accession>
<keyword evidence="4" id="KW-0645">Protease</keyword>
<evidence type="ECO:0000256" key="6">
    <source>
        <dbReference type="ARBA" id="ARBA00022801"/>
    </source>
</evidence>
<evidence type="ECO:0000256" key="5">
    <source>
        <dbReference type="ARBA" id="ARBA00022692"/>
    </source>
</evidence>
<comment type="subcellular location">
    <subcellularLocation>
        <location evidence="2">Membrane</location>
        <topology evidence="2">Multi-pass membrane protein</topology>
    </subcellularLocation>
</comment>
<feature type="transmembrane region" description="Helical" evidence="12">
    <location>
        <begin position="223"/>
        <end position="242"/>
    </location>
</feature>
<keyword evidence="7" id="KW-0862">Zinc</keyword>
<feature type="compositionally biased region" description="Basic and acidic residues" evidence="11">
    <location>
        <begin position="80"/>
        <end position="90"/>
    </location>
</feature>
<sequence length="491" mass="51794">MAMSLGQSAGSRAAYRHFALRSQQLSGQHARRLQTCRSCTSTSLRRHRAPLLCKASQEEQPSADEQDRLKSSLDASCSGDEGRVAESKGPRERWQLASWLQSSKQQASLKLFSVAAASAGFLGIFGDLSGPRSTVEAVAVLAAIVGIHECGHFIAARAQGIHVTKFSIGFGPPLLSYQGKEVEYSLRAIPLGGYVAFPDDDPESKFPADDPDLLKNRSIPQRALVISAGVLANIIFAYSLLFTQVATQGVPETYFRPGVAVPEVNRNSPAAAAGLKRGDIILKLQDIDIPANPAAVPGVVRYITDHPEKKIDFTVLRNGQISHIPVTPTLSADGSGRIGVSLAVNAKIVRKAANGLGDAAQLAATEFGRLTGIVVGGLQQIVTNFEKSKESLSGPVAIVAVGAEVARSDVANLFQFAAILNINLAVINILPLPALDGGYLALLVAEAVRGKKLPQGVEQGIMASGFLLITGVGLLLVFRDALNLALGSSPM</sequence>